<dbReference type="Pfam" id="PF01250">
    <property type="entry name" value="Ribosomal_S6"/>
    <property type="match status" value="1"/>
</dbReference>
<dbReference type="SUPFAM" id="SSF54995">
    <property type="entry name" value="Ribosomal protein S6"/>
    <property type="match status" value="1"/>
</dbReference>
<dbReference type="RefSeq" id="WP_103114027.1">
    <property type="nucleotide sequence ID" value="NZ_PPFX01000002.1"/>
</dbReference>
<sequence>MRTYETVVILHPDLIGDELTAQIDKLKGYLEGEQAEILNIDNWGSRKLAYLVNKQPRGTFVLYIYQAPAAAIAEFERRLRIEDSVLKFQTVQLEKGYQAPVEPVAEESEEVTAAPVAETETAEGEATA</sequence>
<dbReference type="HAMAP" id="MF_00360">
    <property type="entry name" value="Ribosomal_bS6"/>
    <property type="match status" value="1"/>
</dbReference>
<name>A0A2K2HE65_9BACT</name>
<evidence type="ECO:0000256" key="7">
    <source>
        <dbReference type="SAM" id="MobiDB-lite"/>
    </source>
</evidence>
<dbReference type="GO" id="GO:1990904">
    <property type="term" value="C:ribonucleoprotein complex"/>
    <property type="evidence" value="ECO:0007669"/>
    <property type="project" value="UniProtKB-KW"/>
</dbReference>
<keyword evidence="6" id="KW-0694">RNA-binding</keyword>
<dbReference type="PANTHER" id="PTHR21011">
    <property type="entry name" value="MITOCHONDRIAL 28S RIBOSOMAL PROTEIN S6"/>
    <property type="match status" value="1"/>
</dbReference>
<accession>A0A2K2HE65</accession>
<dbReference type="AlphaFoldDB" id="A0A2K2HE65"/>
<dbReference type="GO" id="GO:0070181">
    <property type="term" value="F:small ribosomal subunit rRNA binding"/>
    <property type="evidence" value="ECO:0007669"/>
    <property type="project" value="TreeGrafter"/>
</dbReference>
<evidence type="ECO:0000313" key="9">
    <source>
        <dbReference type="Proteomes" id="UP000236340"/>
    </source>
</evidence>
<dbReference type="InterPro" id="IPR014717">
    <property type="entry name" value="Transl_elong_EF1B/ribsomal_bS6"/>
</dbReference>
<dbReference type="OrthoDB" id="9812702at2"/>
<keyword evidence="3 6" id="KW-0687">Ribonucleoprotein</keyword>
<evidence type="ECO:0000256" key="2">
    <source>
        <dbReference type="ARBA" id="ARBA00022980"/>
    </source>
</evidence>
<dbReference type="GO" id="GO:0006412">
    <property type="term" value="P:translation"/>
    <property type="evidence" value="ECO:0007669"/>
    <property type="project" value="UniProtKB-UniRule"/>
</dbReference>
<dbReference type="GO" id="GO:0005737">
    <property type="term" value="C:cytoplasm"/>
    <property type="evidence" value="ECO:0007669"/>
    <property type="project" value="UniProtKB-ARBA"/>
</dbReference>
<evidence type="ECO:0000256" key="6">
    <source>
        <dbReference type="HAMAP-Rule" id="MF_00360"/>
    </source>
</evidence>
<comment type="function">
    <text evidence="4 6">Binds together with bS18 to 16S ribosomal RNA.</text>
</comment>
<dbReference type="InterPro" id="IPR020814">
    <property type="entry name" value="Ribosomal_S6_plastid/chlpt"/>
</dbReference>
<gene>
    <name evidence="6 8" type="primary">rpsF</name>
    <name evidence="8" type="ORF">C2E25_01380</name>
</gene>
<evidence type="ECO:0000256" key="3">
    <source>
        <dbReference type="ARBA" id="ARBA00023274"/>
    </source>
</evidence>
<comment type="caution">
    <text evidence="8">The sequence shown here is derived from an EMBL/GenBank/DDBJ whole genome shotgun (WGS) entry which is preliminary data.</text>
</comment>
<feature type="compositionally biased region" description="Low complexity" evidence="7">
    <location>
        <begin position="111"/>
        <end position="128"/>
    </location>
</feature>
<evidence type="ECO:0000256" key="1">
    <source>
        <dbReference type="ARBA" id="ARBA00009512"/>
    </source>
</evidence>
<feature type="region of interest" description="Disordered" evidence="7">
    <location>
        <begin position="102"/>
        <end position="128"/>
    </location>
</feature>
<proteinExistence type="inferred from homology"/>
<dbReference type="PANTHER" id="PTHR21011:SF1">
    <property type="entry name" value="SMALL RIBOSOMAL SUBUNIT PROTEIN BS6M"/>
    <property type="match status" value="1"/>
</dbReference>
<reference evidence="8 9" key="1">
    <citation type="journal article" date="2018" name="Genome Announc.">
        <title>Genome Sequence of Geothermobacter sp. HR-1 Iron Reducer from the Loihi Seamount.</title>
        <authorList>
            <person name="Smith H."/>
            <person name="Abuyen K."/>
            <person name="Tremblay J."/>
            <person name="Savalia P."/>
            <person name="Perez-Rodriguez I."/>
            <person name="Emerson D."/>
            <person name="Tully B."/>
            <person name="Amend J."/>
        </authorList>
    </citation>
    <scope>NUCLEOTIDE SEQUENCE [LARGE SCALE GENOMIC DNA]</scope>
    <source>
        <strain evidence="8 9">HR-1</strain>
    </source>
</reference>
<evidence type="ECO:0000313" key="8">
    <source>
        <dbReference type="EMBL" id="PNU21543.1"/>
    </source>
</evidence>
<dbReference type="InterPro" id="IPR035980">
    <property type="entry name" value="Ribosomal_bS6_sf"/>
</dbReference>
<protein>
    <recommendedName>
        <fullName evidence="5 6">Small ribosomal subunit protein bS6</fullName>
    </recommendedName>
</protein>
<dbReference type="GO" id="GO:0003735">
    <property type="term" value="F:structural constituent of ribosome"/>
    <property type="evidence" value="ECO:0007669"/>
    <property type="project" value="InterPro"/>
</dbReference>
<dbReference type="EMBL" id="PPFX01000002">
    <property type="protein sequence ID" value="PNU21543.1"/>
    <property type="molecule type" value="Genomic_DNA"/>
</dbReference>
<keyword evidence="2 6" id="KW-0689">Ribosomal protein</keyword>
<evidence type="ECO:0000256" key="5">
    <source>
        <dbReference type="ARBA" id="ARBA00035294"/>
    </source>
</evidence>
<dbReference type="NCBIfam" id="TIGR00166">
    <property type="entry name" value="S6"/>
    <property type="match status" value="1"/>
</dbReference>
<organism evidence="8 9">
    <name type="scientific">Geothermobacter hydrogeniphilus</name>
    <dbReference type="NCBI Taxonomy" id="1969733"/>
    <lineage>
        <taxon>Bacteria</taxon>
        <taxon>Pseudomonadati</taxon>
        <taxon>Thermodesulfobacteriota</taxon>
        <taxon>Desulfuromonadia</taxon>
        <taxon>Desulfuromonadales</taxon>
        <taxon>Geothermobacteraceae</taxon>
        <taxon>Geothermobacter</taxon>
    </lineage>
</organism>
<keyword evidence="6" id="KW-0699">rRNA-binding</keyword>
<evidence type="ECO:0000256" key="4">
    <source>
        <dbReference type="ARBA" id="ARBA00035104"/>
    </source>
</evidence>
<dbReference type="InterPro" id="IPR000529">
    <property type="entry name" value="Ribosomal_bS6"/>
</dbReference>
<dbReference type="GO" id="GO:0005840">
    <property type="term" value="C:ribosome"/>
    <property type="evidence" value="ECO:0007669"/>
    <property type="project" value="UniProtKB-KW"/>
</dbReference>
<dbReference type="CDD" id="cd00473">
    <property type="entry name" value="bS6"/>
    <property type="match status" value="1"/>
</dbReference>
<dbReference type="Gene3D" id="3.30.70.60">
    <property type="match status" value="1"/>
</dbReference>
<comment type="similarity">
    <text evidence="1 6">Belongs to the bacterial ribosomal protein bS6 family.</text>
</comment>
<dbReference type="Proteomes" id="UP000236340">
    <property type="component" value="Unassembled WGS sequence"/>
</dbReference>